<keyword evidence="2" id="KW-0805">Transcription regulation</keyword>
<dbReference type="SUPFAM" id="SSF46785">
    <property type="entry name" value="Winged helix' DNA-binding domain"/>
    <property type="match status" value="1"/>
</dbReference>
<dbReference type="InterPro" id="IPR036390">
    <property type="entry name" value="WH_DNA-bd_sf"/>
</dbReference>
<reference evidence="6 7" key="1">
    <citation type="journal article" date="2014" name="Nature">
        <title>An environmental bacterial taxon with a large and distinct metabolic repertoire.</title>
        <authorList>
            <person name="Wilson M.C."/>
            <person name="Mori T."/>
            <person name="Ruckert C."/>
            <person name="Uria A.R."/>
            <person name="Helf M.J."/>
            <person name="Takada K."/>
            <person name="Gernert C."/>
            <person name="Steffens U.A."/>
            <person name="Heycke N."/>
            <person name="Schmitt S."/>
            <person name="Rinke C."/>
            <person name="Helfrich E.J."/>
            <person name="Brachmann A.O."/>
            <person name="Gurgui C."/>
            <person name="Wakimoto T."/>
            <person name="Kracht M."/>
            <person name="Crusemann M."/>
            <person name="Hentschel U."/>
            <person name="Abe I."/>
            <person name="Matsunaga S."/>
            <person name="Kalinowski J."/>
            <person name="Takeyama H."/>
            <person name="Piel J."/>
        </authorList>
    </citation>
    <scope>NUCLEOTIDE SEQUENCE [LARGE SCALE GENOMIC DNA]</scope>
    <source>
        <strain evidence="7">TSY1</strain>
    </source>
</reference>
<sequence>MNLRNIDLNLLVIFDTLMEERHVTRAGRRVGLSQPAMSSALNRLRQLLQDELLVRTPAGMEPTPRALALASSVRHILRQTEALLDHPADFTPATAHRTFRLRMSDMLLLCLMPPLVQRVGQEAPHVVLDVVPLPPEQTINALEHDEIDMAISTGLTSPSTVKQKRLFDDELVCILRRGHPQAGVPLDLDTFLQLPQIKIAQSPLDMRFVDGQLADQGMARPISLTIQNWLAVPHIVAQTDLLAVLPRRVAAPYVESYQLQVNPVPFGQPDLTWHLYWHKRYQSHAGHRWLRSLIESVATSLSST</sequence>
<accession>W4LR31</accession>
<evidence type="ECO:0000313" key="6">
    <source>
        <dbReference type="EMBL" id="ETX00433.1"/>
    </source>
</evidence>
<organism evidence="6 7">
    <name type="scientific">Entotheonella factor</name>
    <dbReference type="NCBI Taxonomy" id="1429438"/>
    <lineage>
        <taxon>Bacteria</taxon>
        <taxon>Pseudomonadati</taxon>
        <taxon>Nitrospinota/Tectimicrobiota group</taxon>
        <taxon>Candidatus Tectimicrobiota</taxon>
        <taxon>Candidatus Entotheonellia</taxon>
        <taxon>Candidatus Entotheonellales</taxon>
        <taxon>Candidatus Entotheonellaceae</taxon>
        <taxon>Candidatus Entotheonella</taxon>
    </lineage>
</organism>
<dbReference type="InterPro" id="IPR050389">
    <property type="entry name" value="LysR-type_TF"/>
</dbReference>
<evidence type="ECO:0000256" key="2">
    <source>
        <dbReference type="ARBA" id="ARBA00023015"/>
    </source>
</evidence>
<evidence type="ECO:0000313" key="7">
    <source>
        <dbReference type="Proteomes" id="UP000019141"/>
    </source>
</evidence>
<keyword evidence="7" id="KW-1185">Reference proteome</keyword>
<dbReference type="Gene3D" id="1.10.10.10">
    <property type="entry name" value="Winged helix-like DNA-binding domain superfamily/Winged helix DNA-binding domain"/>
    <property type="match status" value="1"/>
</dbReference>
<dbReference type="InterPro" id="IPR037402">
    <property type="entry name" value="YidZ_PBP2"/>
</dbReference>
<proteinExistence type="inferred from homology"/>
<dbReference type="Proteomes" id="UP000019141">
    <property type="component" value="Unassembled WGS sequence"/>
</dbReference>
<evidence type="ECO:0000259" key="5">
    <source>
        <dbReference type="PROSITE" id="PS50931"/>
    </source>
</evidence>
<dbReference type="AlphaFoldDB" id="W4LR31"/>
<dbReference type="SUPFAM" id="SSF53850">
    <property type="entry name" value="Periplasmic binding protein-like II"/>
    <property type="match status" value="1"/>
</dbReference>
<dbReference type="PROSITE" id="PS50931">
    <property type="entry name" value="HTH_LYSR"/>
    <property type="match status" value="1"/>
</dbReference>
<dbReference type="Pfam" id="PF03466">
    <property type="entry name" value="LysR_substrate"/>
    <property type="match status" value="1"/>
</dbReference>
<keyword evidence="3" id="KW-0238">DNA-binding</keyword>
<comment type="caution">
    <text evidence="6">The sequence shown here is derived from an EMBL/GenBank/DDBJ whole genome shotgun (WGS) entry which is preliminary data.</text>
</comment>
<evidence type="ECO:0000256" key="4">
    <source>
        <dbReference type="ARBA" id="ARBA00023163"/>
    </source>
</evidence>
<evidence type="ECO:0000256" key="3">
    <source>
        <dbReference type="ARBA" id="ARBA00023125"/>
    </source>
</evidence>
<dbReference type="PRINTS" id="PR00039">
    <property type="entry name" value="HTHLYSR"/>
</dbReference>
<name>W4LR31_ENTF1</name>
<gene>
    <name evidence="6" type="ORF">ETSY1_11185</name>
</gene>
<dbReference type="InterPro" id="IPR000847">
    <property type="entry name" value="LysR_HTH_N"/>
</dbReference>
<dbReference type="CDD" id="cd08417">
    <property type="entry name" value="PBP2_Nitroaromatics_like"/>
    <property type="match status" value="1"/>
</dbReference>
<keyword evidence="4" id="KW-0804">Transcription</keyword>
<dbReference type="GO" id="GO:0003700">
    <property type="term" value="F:DNA-binding transcription factor activity"/>
    <property type="evidence" value="ECO:0007669"/>
    <property type="project" value="InterPro"/>
</dbReference>
<dbReference type="PANTHER" id="PTHR30118:SF15">
    <property type="entry name" value="TRANSCRIPTIONAL REGULATORY PROTEIN"/>
    <property type="match status" value="1"/>
</dbReference>
<dbReference type="Gene3D" id="3.40.190.10">
    <property type="entry name" value="Periplasmic binding protein-like II"/>
    <property type="match status" value="2"/>
</dbReference>
<dbReference type="EMBL" id="AZHW01000338">
    <property type="protein sequence ID" value="ETX00433.1"/>
    <property type="molecule type" value="Genomic_DNA"/>
</dbReference>
<dbReference type="HOGENOM" id="CLU_039613_39_0_7"/>
<comment type="similarity">
    <text evidence="1">Belongs to the LysR transcriptional regulatory family.</text>
</comment>
<protein>
    <recommendedName>
        <fullName evidence="5">HTH lysR-type domain-containing protein</fullName>
    </recommendedName>
</protein>
<dbReference type="InterPro" id="IPR036388">
    <property type="entry name" value="WH-like_DNA-bd_sf"/>
</dbReference>
<dbReference type="Pfam" id="PF00126">
    <property type="entry name" value="HTH_1"/>
    <property type="match status" value="1"/>
</dbReference>
<feature type="domain" description="HTH lysR-type" evidence="5">
    <location>
        <begin position="6"/>
        <end position="63"/>
    </location>
</feature>
<evidence type="ECO:0000256" key="1">
    <source>
        <dbReference type="ARBA" id="ARBA00009437"/>
    </source>
</evidence>
<dbReference type="InterPro" id="IPR005119">
    <property type="entry name" value="LysR_subst-bd"/>
</dbReference>
<dbReference type="GO" id="GO:0003677">
    <property type="term" value="F:DNA binding"/>
    <property type="evidence" value="ECO:0007669"/>
    <property type="project" value="UniProtKB-KW"/>
</dbReference>
<dbReference type="PANTHER" id="PTHR30118">
    <property type="entry name" value="HTH-TYPE TRANSCRIPTIONAL REGULATOR LEUO-RELATED"/>
    <property type="match status" value="1"/>
</dbReference>